<reference evidence="2" key="1">
    <citation type="journal article" date="2020" name="Int. J. Syst. Evol. Microbiol.">
        <title>Alteromonas alba sp. nov., a marine bacterium isolated from the seawater of the West Pacific Ocean.</title>
        <authorList>
            <person name="Sun C."/>
            <person name="Wu Y.-H."/>
            <person name="Xamxidin M."/>
            <person name="Cheng H."/>
            <person name="Xu X.-W."/>
        </authorList>
    </citation>
    <scope>NUCLEOTIDE SEQUENCE [LARGE SCALE GENOMIC DNA]</scope>
    <source>
        <strain evidence="2">190</strain>
    </source>
</reference>
<evidence type="ECO:0000313" key="2">
    <source>
        <dbReference type="Proteomes" id="UP000238949"/>
    </source>
</evidence>
<accession>A0A2S9VAD2</accession>
<name>A0A2S9VAD2_9ALTE</name>
<protein>
    <submittedName>
        <fullName evidence="1">Uncharacterized protein</fullName>
    </submittedName>
</protein>
<gene>
    <name evidence="1" type="ORF">C6Y40_11785</name>
</gene>
<dbReference type="AlphaFoldDB" id="A0A2S9VAD2"/>
<organism evidence="1 2">
    <name type="scientific">Alteromonas alba</name>
    <dbReference type="NCBI Taxonomy" id="2079529"/>
    <lineage>
        <taxon>Bacteria</taxon>
        <taxon>Pseudomonadati</taxon>
        <taxon>Pseudomonadota</taxon>
        <taxon>Gammaproteobacteria</taxon>
        <taxon>Alteromonadales</taxon>
        <taxon>Alteromonadaceae</taxon>
        <taxon>Alteromonas/Salinimonas group</taxon>
        <taxon>Alteromonas</taxon>
    </lineage>
</organism>
<sequence length="179" mass="20817">MIFQNNLVSDVPHKRQYFHARAIGVAPLLDKPLDKWLEYLNNEPAPASSQVFFALQEIHSRANHCESLLSLEKLKAWHFANNYRERQLACGTAEQRSLFEFLSLFNVETRRQPALIFAAIAIIENPSVRKKMSASYEAHLTTLSELFNRYDGAERLQAALKNDRSTQLEIDWYQYLKQM</sequence>
<evidence type="ECO:0000313" key="1">
    <source>
        <dbReference type="EMBL" id="PRO73408.1"/>
    </source>
</evidence>
<keyword evidence="2" id="KW-1185">Reference proteome</keyword>
<comment type="caution">
    <text evidence="1">The sequence shown here is derived from an EMBL/GenBank/DDBJ whole genome shotgun (WGS) entry which is preliminary data.</text>
</comment>
<proteinExistence type="predicted"/>
<dbReference type="EMBL" id="PVNP01000118">
    <property type="protein sequence ID" value="PRO73408.1"/>
    <property type="molecule type" value="Genomic_DNA"/>
</dbReference>
<dbReference type="Proteomes" id="UP000238949">
    <property type="component" value="Unassembled WGS sequence"/>
</dbReference>